<comment type="caution">
    <text evidence="1">The sequence shown here is derived from an EMBL/GenBank/DDBJ whole genome shotgun (WGS) entry which is preliminary data.</text>
</comment>
<proteinExistence type="predicted"/>
<accession>A0AAD7B444</accession>
<dbReference type="Gene3D" id="3.80.10.10">
    <property type="entry name" value="Ribonuclease Inhibitor"/>
    <property type="match status" value="1"/>
</dbReference>
<reference evidence="1" key="1">
    <citation type="submission" date="2023-03" db="EMBL/GenBank/DDBJ databases">
        <title>Massive genome expansion in bonnet fungi (Mycena s.s.) driven by repeated elements and novel gene families across ecological guilds.</title>
        <authorList>
            <consortium name="Lawrence Berkeley National Laboratory"/>
            <person name="Harder C.B."/>
            <person name="Miyauchi S."/>
            <person name="Viragh M."/>
            <person name="Kuo A."/>
            <person name="Thoen E."/>
            <person name="Andreopoulos B."/>
            <person name="Lu D."/>
            <person name="Skrede I."/>
            <person name="Drula E."/>
            <person name="Henrissat B."/>
            <person name="Morin E."/>
            <person name="Kohler A."/>
            <person name="Barry K."/>
            <person name="LaButti K."/>
            <person name="Morin E."/>
            <person name="Salamov A."/>
            <person name="Lipzen A."/>
            <person name="Mereny Z."/>
            <person name="Hegedus B."/>
            <person name="Baldrian P."/>
            <person name="Stursova M."/>
            <person name="Weitz H."/>
            <person name="Taylor A."/>
            <person name="Grigoriev I.V."/>
            <person name="Nagy L.G."/>
            <person name="Martin F."/>
            <person name="Kauserud H."/>
        </authorList>
    </citation>
    <scope>NUCLEOTIDE SEQUENCE</scope>
    <source>
        <strain evidence="1">9284</strain>
    </source>
</reference>
<protein>
    <submittedName>
        <fullName evidence="1">Uncharacterized protein</fullName>
    </submittedName>
</protein>
<keyword evidence="2" id="KW-1185">Reference proteome</keyword>
<dbReference type="AlphaFoldDB" id="A0AAD7B444"/>
<dbReference type="EMBL" id="JARKIF010000041">
    <property type="protein sequence ID" value="KAJ7609265.1"/>
    <property type="molecule type" value="Genomic_DNA"/>
</dbReference>
<gene>
    <name evidence="1" type="ORF">FB45DRAFT_1066934</name>
</gene>
<dbReference type="Proteomes" id="UP001221142">
    <property type="component" value="Unassembled WGS sequence"/>
</dbReference>
<evidence type="ECO:0000313" key="2">
    <source>
        <dbReference type="Proteomes" id="UP001221142"/>
    </source>
</evidence>
<organism evidence="1 2">
    <name type="scientific">Roridomyces roridus</name>
    <dbReference type="NCBI Taxonomy" id="1738132"/>
    <lineage>
        <taxon>Eukaryota</taxon>
        <taxon>Fungi</taxon>
        <taxon>Dikarya</taxon>
        <taxon>Basidiomycota</taxon>
        <taxon>Agaricomycotina</taxon>
        <taxon>Agaricomycetes</taxon>
        <taxon>Agaricomycetidae</taxon>
        <taxon>Agaricales</taxon>
        <taxon>Marasmiineae</taxon>
        <taxon>Mycenaceae</taxon>
        <taxon>Roridomyces</taxon>
    </lineage>
</organism>
<evidence type="ECO:0000313" key="1">
    <source>
        <dbReference type="EMBL" id="KAJ7609265.1"/>
    </source>
</evidence>
<dbReference type="InterPro" id="IPR032675">
    <property type="entry name" value="LRR_dom_sf"/>
</dbReference>
<name>A0AAD7B444_9AGAR</name>
<sequence>MDLKEGHGAIPEVVEFVAKNDLSPVSVEQHVKAEWVAVTATHQGPRATQNVLKRCSHCTFPSSRRDRGASWSIACTRVVQTSGAGAIAGTDRMVVSRPDFRGALSSFSSLTVERIYSDVGVDLDDTATLELARGCPLLKTLDLDVNSAFPGRPRATLQCLRYFARHFRMLVDVTLSLDGSTIPDDLDEEATPQTSLSYFDVQSSLISDSTRVARLLSVFPNLRTLKTLQDFDSQDADRKERE</sequence>